<keyword evidence="2" id="KW-1185">Reference proteome</keyword>
<gene>
    <name evidence="1" type="ORF">SCAL_000070</name>
</gene>
<reference evidence="1" key="1">
    <citation type="submission" date="2016-05" db="EMBL/GenBank/DDBJ databases">
        <title>Microbial consortia oxidize butane by reversing methanogenesis.</title>
        <authorList>
            <person name="Laso-Perez R."/>
            <person name="Richter M."/>
            <person name="Wegener G."/>
            <person name="Musat F."/>
        </authorList>
    </citation>
    <scope>NUCLEOTIDE SEQUENCE [LARGE SCALE GENOMIC DNA]</scope>
    <source>
        <strain evidence="1">BOX2</strain>
    </source>
</reference>
<dbReference type="Proteomes" id="UP000186940">
    <property type="component" value="Unassembled WGS sequence"/>
</dbReference>
<evidence type="ECO:0000313" key="2">
    <source>
        <dbReference type="Proteomes" id="UP000186940"/>
    </source>
</evidence>
<name>A0A1F2PBI4_9EURY</name>
<dbReference type="AlphaFoldDB" id="A0A1F2PBI4"/>
<accession>A0A1F2PBI4</accession>
<dbReference type="EMBL" id="LYOS01000001">
    <property type="protein sequence ID" value="OFV68394.1"/>
    <property type="molecule type" value="Genomic_DNA"/>
</dbReference>
<proteinExistence type="predicted"/>
<evidence type="ECO:0000313" key="1">
    <source>
        <dbReference type="EMBL" id="OFV68394.1"/>
    </source>
</evidence>
<organism evidence="1 2">
    <name type="scientific">Candidatus Syntropharchaeum caldarium</name>
    <dbReference type="NCBI Taxonomy" id="1838285"/>
    <lineage>
        <taxon>Archaea</taxon>
        <taxon>Methanobacteriati</taxon>
        <taxon>Methanobacteriota</taxon>
        <taxon>Stenosarchaea group</taxon>
        <taxon>Methanomicrobia</taxon>
        <taxon>Methanosarcinales</taxon>
        <taxon>ANME-2 cluster</taxon>
        <taxon>Candidatus Syntropharchaeum</taxon>
    </lineage>
</organism>
<sequence>MVAEQDPGKQGLKLELDEIVIRNAGGCRARSRKTRIETSTAGSTPALLIGLQSKIQENKD</sequence>
<protein>
    <submittedName>
        <fullName evidence="1">Uncharacterized protein</fullName>
    </submittedName>
</protein>
<comment type="caution">
    <text evidence="1">The sequence shown here is derived from an EMBL/GenBank/DDBJ whole genome shotgun (WGS) entry which is preliminary data.</text>
</comment>